<comment type="caution">
    <text evidence="4">The sequence shown here is derived from an EMBL/GenBank/DDBJ whole genome shotgun (WGS) entry which is preliminary data.</text>
</comment>
<sequence length="237" mass="24703">MPGQPAPRAALAALALLALLGWAGPAAATEPSTAACEVRSLKGSAQWQQGTRQGAVQAGLAVPVGMELRTAKGARLKLHCADDSVLVMAEQSRLLVEHFEAMAGQPRMASFLLKLGLLGQKVAPVAGGHWQVRTPSAVTAVRGTEFLVEVDGRQATQVHVLSGEVAVESREPPDGSAAASEPFSSKGVQAQWRGEAGPGIVLQPGQGGVRCQQGRSCAQGRRDEAALQRLQQRLALD</sequence>
<evidence type="ECO:0000256" key="2">
    <source>
        <dbReference type="SAM" id="SignalP"/>
    </source>
</evidence>
<evidence type="ECO:0000259" key="3">
    <source>
        <dbReference type="Pfam" id="PF04773"/>
    </source>
</evidence>
<feature type="region of interest" description="Disordered" evidence="1">
    <location>
        <begin position="166"/>
        <end position="222"/>
    </location>
</feature>
<dbReference type="PANTHER" id="PTHR38731">
    <property type="entry name" value="LIPL45-RELATED LIPOPROTEIN-RELATED"/>
    <property type="match status" value="1"/>
</dbReference>
<accession>A0ABV0GD92</accession>
<feature type="signal peptide" evidence="2">
    <location>
        <begin position="1"/>
        <end position="28"/>
    </location>
</feature>
<dbReference type="PANTHER" id="PTHR38731:SF1">
    <property type="entry name" value="FECR PROTEIN DOMAIN-CONTAINING PROTEIN"/>
    <property type="match status" value="1"/>
</dbReference>
<evidence type="ECO:0000313" key="5">
    <source>
        <dbReference type="Proteomes" id="UP001462640"/>
    </source>
</evidence>
<reference evidence="4 5" key="1">
    <citation type="submission" date="2024-05" db="EMBL/GenBank/DDBJ databases">
        <title>Roseateles sp. 2.12 16S ribosomal RNA gene Genome sequencing and assembly.</title>
        <authorList>
            <person name="Woo H."/>
        </authorList>
    </citation>
    <scope>NUCLEOTIDE SEQUENCE [LARGE SCALE GENOMIC DNA]</scope>
    <source>
        <strain evidence="4 5">2.12</strain>
    </source>
</reference>
<name>A0ABV0GD92_9BURK</name>
<dbReference type="InterPro" id="IPR006860">
    <property type="entry name" value="FecR"/>
</dbReference>
<protein>
    <submittedName>
        <fullName evidence="4">FecR family protein</fullName>
    </submittedName>
</protein>
<organism evidence="4 5">
    <name type="scientific">Roseateles flavus</name>
    <dbReference type="NCBI Taxonomy" id="3149041"/>
    <lineage>
        <taxon>Bacteria</taxon>
        <taxon>Pseudomonadati</taxon>
        <taxon>Pseudomonadota</taxon>
        <taxon>Betaproteobacteria</taxon>
        <taxon>Burkholderiales</taxon>
        <taxon>Sphaerotilaceae</taxon>
        <taxon>Roseateles</taxon>
    </lineage>
</organism>
<proteinExistence type="predicted"/>
<keyword evidence="2" id="KW-0732">Signal</keyword>
<gene>
    <name evidence="4" type="ORF">ABDJ40_09675</name>
</gene>
<dbReference type="Pfam" id="PF04773">
    <property type="entry name" value="FecR"/>
    <property type="match status" value="1"/>
</dbReference>
<keyword evidence="5" id="KW-1185">Reference proteome</keyword>
<evidence type="ECO:0000256" key="1">
    <source>
        <dbReference type="SAM" id="MobiDB-lite"/>
    </source>
</evidence>
<feature type="domain" description="FecR protein" evidence="3">
    <location>
        <begin position="67"/>
        <end position="165"/>
    </location>
</feature>
<dbReference type="Proteomes" id="UP001462640">
    <property type="component" value="Unassembled WGS sequence"/>
</dbReference>
<dbReference type="EMBL" id="JBDPZC010000003">
    <property type="protein sequence ID" value="MEO3713031.1"/>
    <property type="molecule type" value="Genomic_DNA"/>
</dbReference>
<dbReference type="Gene3D" id="2.60.120.1440">
    <property type="match status" value="1"/>
</dbReference>
<evidence type="ECO:0000313" key="4">
    <source>
        <dbReference type="EMBL" id="MEO3713031.1"/>
    </source>
</evidence>
<feature type="chain" id="PRO_5046867941" evidence="2">
    <location>
        <begin position="29"/>
        <end position="237"/>
    </location>
</feature>